<keyword evidence="4" id="KW-0808">Transferase</keyword>
<dbReference type="GO" id="GO:0016746">
    <property type="term" value="F:acyltransferase activity"/>
    <property type="evidence" value="ECO:0007669"/>
    <property type="project" value="UniProtKB-KW"/>
</dbReference>
<dbReference type="EMBL" id="JBHSFN010000006">
    <property type="protein sequence ID" value="MFC4586715.1"/>
    <property type="molecule type" value="Genomic_DNA"/>
</dbReference>
<feature type="compositionally biased region" description="Low complexity" evidence="1">
    <location>
        <begin position="388"/>
        <end position="410"/>
    </location>
</feature>
<feature type="transmembrane region" description="Helical" evidence="2">
    <location>
        <begin position="213"/>
        <end position="233"/>
    </location>
</feature>
<organism evidence="4 5">
    <name type="scientific">Sphaerisporangium corydalis</name>
    <dbReference type="NCBI Taxonomy" id="1441875"/>
    <lineage>
        <taxon>Bacteria</taxon>
        <taxon>Bacillati</taxon>
        <taxon>Actinomycetota</taxon>
        <taxon>Actinomycetes</taxon>
        <taxon>Streptosporangiales</taxon>
        <taxon>Streptosporangiaceae</taxon>
        <taxon>Sphaerisporangium</taxon>
    </lineage>
</organism>
<protein>
    <submittedName>
        <fullName evidence="4">Acyltransferase family protein</fullName>
        <ecNumber evidence="4">2.3.-.-</ecNumber>
    </submittedName>
</protein>
<dbReference type="Proteomes" id="UP001595891">
    <property type="component" value="Unassembled WGS sequence"/>
</dbReference>
<dbReference type="EC" id="2.3.-.-" evidence="4"/>
<evidence type="ECO:0000313" key="4">
    <source>
        <dbReference type="EMBL" id="MFC4586715.1"/>
    </source>
</evidence>
<evidence type="ECO:0000313" key="5">
    <source>
        <dbReference type="Proteomes" id="UP001595891"/>
    </source>
</evidence>
<feature type="transmembrane region" description="Helical" evidence="2">
    <location>
        <begin position="26"/>
        <end position="46"/>
    </location>
</feature>
<feature type="transmembrane region" description="Helical" evidence="2">
    <location>
        <begin position="148"/>
        <end position="169"/>
    </location>
</feature>
<comment type="caution">
    <text evidence="4">The sequence shown here is derived from an EMBL/GenBank/DDBJ whole genome shotgun (WGS) entry which is preliminary data.</text>
</comment>
<name>A0ABV9EEG8_9ACTN</name>
<feature type="transmembrane region" description="Helical" evidence="2">
    <location>
        <begin position="339"/>
        <end position="360"/>
    </location>
</feature>
<keyword evidence="2" id="KW-0472">Membrane</keyword>
<dbReference type="Pfam" id="PF01757">
    <property type="entry name" value="Acyl_transf_3"/>
    <property type="match status" value="1"/>
</dbReference>
<keyword evidence="4" id="KW-0012">Acyltransferase</keyword>
<feature type="region of interest" description="Disordered" evidence="1">
    <location>
        <begin position="369"/>
        <end position="410"/>
    </location>
</feature>
<feature type="transmembrane region" description="Helical" evidence="2">
    <location>
        <begin position="245"/>
        <end position="264"/>
    </location>
</feature>
<feature type="transmembrane region" description="Helical" evidence="2">
    <location>
        <begin position="99"/>
        <end position="119"/>
    </location>
</feature>
<feature type="transmembrane region" description="Helical" evidence="2">
    <location>
        <begin position="308"/>
        <end position="327"/>
    </location>
</feature>
<dbReference type="PANTHER" id="PTHR23028">
    <property type="entry name" value="ACETYLTRANSFERASE"/>
    <property type="match status" value="1"/>
</dbReference>
<dbReference type="InterPro" id="IPR050879">
    <property type="entry name" value="Acyltransferase_3"/>
</dbReference>
<feature type="transmembrane region" description="Helical" evidence="2">
    <location>
        <begin position="52"/>
        <end position="78"/>
    </location>
</feature>
<dbReference type="RefSeq" id="WP_262842435.1">
    <property type="nucleotide sequence ID" value="NZ_JANZYP010000011.1"/>
</dbReference>
<sequence length="410" mass="45001">MELTKPVGSRPVALPSRLPSLTGMRFISAAMVFLTHALGANLFASADFTSTYTMLVVQGGWAAVCYFFILSGFVLTYAQRSTDTPKTFLRRRFLKIYPNYAITLIAALILVSVVAKTAIDGKVAFLHFALLQAYFPTMDIRIAFNSPAWSLSCEALFYLCFPLLARYIVRIRPERLWAWTGAVVAVIFAVPLLSKLLPAQPPIPGFGMTESTMWFIMQFPPVRMLEFIFGMLMARIVMTGRKLPLSLGGSVALGIALYALSPLFPLDYNVVATSIVPLGLIIAAGAVRDSQGRTNWLGSRPMIKLGEWSYAFYMWHYLILIYARQWFGSPKGWSTPAGFGMLGVLFLITLGLSYLLFTLVEDPIMKRFASSKKRPRHSVSPPPPPPISGLDSAPKAEATAGATGAPTTAS</sequence>
<feature type="transmembrane region" description="Helical" evidence="2">
    <location>
        <begin position="176"/>
        <end position="193"/>
    </location>
</feature>
<reference evidence="5" key="1">
    <citation type="journal article" date="2019" name="Int. J. Syst. Evol. Microbiol.">
        <title>The Global Catalogue of Microorganisms (GCM) 10K type strain sequencing project: providing services to taxonomists for standard genome sequencing and annotation.</title>
        <authorList>
            <consortium name="The Broad Institute Genomics Platform"/>
            <consortium name="The Broad Institute Genome Sequencing Center for Infectious Disease"/>
            <person name="Wu L."/>
            <person name="Ma J."/>
        </authorList>
    </citation>
    <scope>NUCLEOTIDE SEQUENCE [LARGE SCALE GENOMIC DNA]</scope>
    <source>
        <strain evidence="5">CCUG 49560</strain>
    </source>
</reference>
<gene>
    <name evidence="4" type="ORF">ACFO8L_11555</name>
</gene>
<proteinExistence type="predicted"/>
<feature type="domain" description="Acyltransferase 3" evidence="3">
    <location>
        <begin position="20"/>
        <end position="356"/>
    </location>
</feature>
<keyword evidence="5" id="KW-1185">Reference proteome</keyword>
<keyword evidence="2" id="KW-0812">Transmembrane</keyword>
<evidence type="ECO:0000259" key="3">
    <source>
        <dbReference type="Pfam" id="PF01757"/>
    </source>
</evidence>
<accession>A0ABV9EEG8</accession>
<feature type="transmembrane region" description="Helical" evidence="2">
    <location>
        <begin position="270"/>
        <end position="287"/>
    </location>
</feature>
<dbReference type="InterPro" id="IPR002656">
    <property type="entry name" value="Acyl_transf_3_dom"/>
</dbReference>
<evidence type="ECO:0000256" key="1">
    <source>
        <dbReference type="SAM" id="MobiDB-lite"/>
    </source>
</evidence>
<keyword evidence="2" id="KW-1133">Transmembrane helix</keyword>
<dbReference type="PANTHER" id="PTHR23028:SF53">
    <property type="entry name" value="ACYL_TRANSF_3 DOMAIN-CONTAINING PROTEIN"/>
    <property type="match status" value="1"/>
</dbReference>
<evidence type="ECO:0000256" key="2">
    <source>
        <dbReference type="SAM" id="Phobius"/>
    </source>
</evidence>